<dbReference type="EMBL" id="PCWN01000007">
    <property type="protein sequence ID" value="PIR04076.1"/>
    <property type="molecule type" value="Genomic_DNA"/>
</dbReference>
<comment type="caution">
    <text evidence="2">The sequence shown here is derived from an EMBL/GenBank/DDBJ whole genome shotgun (WGS) entry which is preliminary data.</text>
</comment>
<reference evidence="2 3" key="1">
    <citation type="submission" date="2017-09" db="EMBL/GenBank/DDBJ databases">
        <title>Depth-based differentiation of microbial function through sediment-hosted aquifers and enrichment of novel symbionts in the deep terrestrial subsurface.</title>
        <authorList>
            <person name="Probst A.J."/>
            <person name="Ladd B."/>
            <person name="Jarett J.K."/>
            <person name="Geller-Mcgrath D.E."/>
            <person name="Sieber C.M."/>
            <person name="Emerson J.B."/>
            <person name="Anantharaman K."/>
            <person name="Thomas B.C."/>
            <person name="Malmstrom R."/>
            <person name="Stieglmeier M."/>
            <person name="Klingl A."/>
            <person name="Woyke T."/>
            <person name="Ryan C.M."/>
            <person name="Banfield J.F."/>
        </authorList>
    </citation>
    <scope>NUCLEOTIDE SEQUENCE [LARGE SCALE GENOMIC DNA]</scope>
    <source>
        <strain evidence="2">CG11_big_fil_rev_8_21_14_0_20_39_34</strain>
    </source>
</reference>
<feature type="domain" description="Lipid/polyisoprenoid-binding YceI-like" evidence="1">
    <location>
        <begin position="58"/>
        <end position="226"/>
    </location>
</feature>
<dbReference type="Gene3D" id="2.40.128.110">
    <property type="entry name" value="Lipid/polyisoprenoid-binding, YceI-like"/>
    <property type="match status" value="1"/>
</dbReference>
<dbReference type="PANTHER" id="PTHR34406:SF1">
    <property type="entry name" value="PROTEIN YCEI"/>
    <property type="match status" value="1"/>
</dbReference>
<protein>
    <submittedName>
        <fullName evidence="2">Lipid-binding protein</fullName>
    </submittedName>
</protein>
<dbReference type="PANTHER" id="PTHR34406">
    <property type="entry name" value="PROTEIN YCEI"/>
    <property type="match status" value="1"/>
</dbReference>
<dbReference type="Proteomes" id="UP000229600">
    <property type="component" value="Unassembled WGS sequence"/>
</dbReference>
<gene>
    <name evidence="2" type="ORF">COV59_02740</name>
</gene>
<evidence type="ECO:0000313" key="2">
    <source>
        <dbReference type="EMBL" id="PIR04076.1"/>
    </source>
</evidence>
<dbReference type="InterPro" id="IPR036761">
    <property type="entry name" value="TTHA0802/YceI-like_sf"/>
</dbReference>
<evidence type="ECO:0000259" key="1">
    <source>
        <dbReference type="SMART" id="SM00867"/>
    </source>
</evidence>
<dbReference type="AlphaFoldDB" id="A0A2H0N7I5"/>
<evidence type="ECO:0000313" key="3">
    <source>
        <dbReference type="Proteomes" id="UP000229600"/>
    </source>
</evidence>
<organism evidence="2 3">
    <name type="scientific">Candidatus Magasanikbacteria bacterium CG11_big_fil_rev_8_21_14_0_20_39_34</name>
    <dbReference type="NCBI Taxonomy" id="1974653"/>
    <lineage>
        <taxon>Bacteria</taxon>
        <taxon>Candidatus Magasanikiibacteriota</taxon>
    </lineage>
</organism>
<dbReference type="SUPFAM" id="SSF101874">
    <property type="entry name" value="YceI-like"/>
    <property type="match status" value="1"/>
</dbReference>
<proteinExistence type="predicted"/>
<dbReference type="PROSITE" id="PS51257">
    <property type="entry name" value="PROKAR_LIPOPROTEIN"/>
    <property type="match status" value="1"/>
</dbReference>
<dbReference type="InterPro" id="IPR007372">
    <property type="entry name" value="Lipid/polyisoprenoid-bd_YceI"/>
</dbReference>
<dbReference type="SMART" id="SM00867">
    <property type="entry name" value="YceI"/>
    <property type="match status" value="1"/>
</dbReference>
<name>A0A2H0N7I5_9BACT</name>
<accession>A0A2H0N7I5</accession>
<dbReference type="Pfam" id="PF04264">
    <property type="entry name" value="YceI"/>
    <property type="match status" value="1"/>
</dbReference>
<sequence>MKKSRRLSSIFLFVAFAMVLSITVGCAKKENVQVTLQELANSFDNAQEYALQFSNAEGRSVDVAQSKLVWKGGTIVGTDHSGTVDIHEGLVFIQENKIAGGEFVIDMSTIKDADGSERLEEHLKGDDFFVVDQFPEATFQITLVRETGIKDVYNVSGDLTIKKIKKSIVFPATITRSEDGHFNVKANFRIDRTQWHVDYNSTRFFKQLGDKAIRDEIEFDLSLQTK</sequence>